<accession>A0A0D2EZ78</accession>
<name>A0A0D2EZ78_9EURO</name>
<evidence type="ECO:0000313" key="4">
    <source>
        <dbReference type="Proteomes" id="UP000053029"/>
    </source>
</evidence>
<dbReference type="OrthoDB" id="5389929at2759"/>
<keyword evidence="1" id="KW-0175">Coiled coil</keyword>
<dbReference type="Proteomes" id="UP000053029">
    <property type="component" value="Unassembled WGS sequence"/>
</dbReference>
<reference evidence="3 4" key="1">
    <citation type="submission" date="2015-01" db="EMBL/GenBank/DDBJ databases">
        <title>The Genome Sequence of Fonsecaea pedrosoi CBS 271.37.</title>
        <authorList>
            <consortium name="The Broad Institute Genomics Platform"/>
            <person name="Cuomo C."/>
            <person name="de Hoog S."/>
            <person name="Gorbushina A."/>
            <person name="Stielow B."/>
            <person name="Teixiera M."/>
            <person name="Abouelleil A."/>
            <person name="Chapman S.B."/>
            <person name="Priest M."/>
            <person name="Young S.K."/>
            <person name="Wortman J."/>
            <person name="Nusbaum C."/>
            <person name="Birren B."/>
        </authorList>
    </citation>
    <scope>NUCLEOTIDE SEQUENCE [LARGE SCALE GENOMIC DNA]</scope>
    <source>
        <strain evidence="3 4">CBS 271.37</strain>
    </source>
</reference>
<keyword evidence="4" id="KW-1185">Reference proteome</keyword>
<dbReference type="InterPro" id="IPR056125">
    <property type="entry name" value="DUF7708"/>
</dbReference>
<dbReference type="VEuPathDB" id="FungiDB:Z517_06276"/>
<sequence length="548" mass="63433">MSSRSRISSISSKRFSEKDLKAIKASEIEQTRFRKLVATSKIYSQTEKDAADISSVTDFYAFWDKTVEARKDFEDSHERGCGLWTRKYQDAASVVRSFMKDFAPIVDVVKDFAAPYGGFAMGTISVLFAVAASKNEMEASLASAIAEITDRLPGLNLYKHIYNDNHELDIMLQGRIVSAYEIFIEFCIQAAQYYKRKGLRRWLTALGSPGHLYDKVAETQKVIQEIRRICDELLDKNIHLIKQLNLEQKETIRRLEEQVDQLLKAQDNHALTEIQHYLGLSSFSSENHRKQLEQYRRALYNDDHLNAPYFEQMQGKRLEAFRACNDYQYWSNCPHPCLLILSGHNDSSIRYVDHCWASPVAMTMITDLSNKDNDHIYGYYVFSPRGESLCHAFSVVLLQLLSKRSILLRNKDQCDELRAALNDLRELQATEGKDSHHRHHHHHYQHETMKLSTFERVVLRAIDFFGESEQVHIILDRADRCCDLVKGVDHRKSLFKLLVKLVEIARCNLKILAVVNGDQWDIETRKDELGHRIEGRVRMHTAVQGMRD</sequence>
<dbReference type="AlphaFoldDB" id="A0A0D2EZ78"/>
<dbReference type="GeneID" id="25305766"/>
<evidence type="ECO:0000256" key="1">
    <source>
        <dbReference type="SAM" id="Coils"/>
    </source>
</evidence>
<gene>
    <name evidence="3" type="ORF">Z517_06276</name>
</gene>
<feature type="domain" description="DUF7708" evidence="2">
    <location>
        <begin position="97"/>
        <end position="229"/>
    </location>
</feature>
<dbReference type="Pfam" id="PF24809">
    <property type="entry name" value="DUF7708"/>
    <property type="match status" value="1"/>
</dbReference>
<protein>
    <recommendedName>
        <fullName evidence="2">DUF7708 domain-containing protein</fullName>
    </recommendedName>
</protein>
<organism evidence="3 4">
    <name type="scientific">Fonsecaea pedrosoi CBS 271.37</name>
    <dbReference type="NCBI Taxonomy" id="1442368"/>
    <lineage>
        <taxon>Eukaryota</taxon>
        <taxon>Fungi</taxon>
        <taxon>Dikarya</taxon>
        <taxon>Ascomycota</taxon>
        <taxon>Pezizomycotina</taxon>
        <taxon>Eurotiomycetes</taxon>
        <taxon>Chaetothyriomycetidae</taxon>
        <taxon>Chaetothyriales</taxon>
        <taxon>Herpotrichiellaceae</taxon>
        <taxon>Fonsecaea</taxon>
    </lineage>
</organism>
<evidence type="ECO:0000259" key="2">
    <source>
        <dbReference type="Pfam" id="PF24809"/>
    </source>
</evidence>
<evidence type="ECO:0000313" key="3">
    <source>
        <dbReference type="EMBL" id="KIW79662.1"/>
    </source>
</evidence>
<feature type="coiled-coil region" evidence="1">
    <location>
        <begin position="216"/>
        <end position="272"/>
    </location>
</feature>
<dbReference type="EMBL" id="KN846972">
    <property type="protein sequence ID" value="KIW79662.1"/>
    <property type="molecule type" value="Genomic_DNA"/>
</dbReference>
<dbReference type="STRING" id="1442368.A0A0D2EZ78"/>
<dbReference type="HOGENOM" id="CLU_028429_0_0_1"/>
<dbReference type="RefSeq" id="XP_013283470.1">
    <property type="nucleotide sequence ID" value="XM_013428016.1"/>
</dbReference>
<proteinExistence type="predicted"/>